<accession>A0A2P2PZZ5</accession>
<evidence type="ECO:0000313" key="1">
    <source>
        <dbReference type="EMBL" id="MBX60253.1"/>
    </source>
</evidence>
<reference evidence="1" key="1">
    <citation type="submission" date="2018-02" db="EMBL/GenBank/DDBJ databases">
        <title>Rhizophora mucronata_Transcriptome.</title>
        <authorList>
            <person name="Meera S.P."/>
            <person name="Sreeshan A."/>
            <person name="Augustine A."/>
        </authorList>
    </citation>
    <scope>NUCLEOTIDE SEQUENCE</scope>
    <source>
        <tissue evidence="1">Leaf</tissue>
    </source>
</reference>
<protein>
    <submittedName>
        <fullName evidence="1">Uncharacterized protein</fullName>
    </submittedName>
</protein>
<sequence length="36" mass="4191">MSSLLISSTQIKLCLIDKYILGANTKSWIKEKRNYM</sequence>
<dbReference type="AlphaFoldDB" id="A0A2P2PZZ5"/>
<dbReference type="EMBL" id="GGEC01079769">
    <property type="protein sequence ID" value="MBX60253.1"/>
    <property type="molecule type" value="Transcribed_RNA"/>
</dbReference>
<proteinExistence type="predicted"/>
<name>A0A2P2PZZ5_RHIMU</name>
<organism evidence="1">
    <name type="scientific">Rhizophora mucronata</name>
    <name type="common">Asiatic mangrove</name>
    <dbReference type="NCBI Taxonomy" id="61149"/>
    <lineage>
        <taxon>Eukaryota</taxon>
        <taxon>Viridiplantae</taxon>
        <taxon>Streptophyta</taxon>
        <taxon>Embryophyta</taxon>
        <taxon>Tracheophyta</taxon>
        <taxon>Spermatophyta</taxon>
        <taxon>Magnoliopsida</taxon>
        <taxon>eudicotyledons</taxon>
        <taxon>Gunneridae</taxon>
        <taxon>Pentapetalae</taxon>
        <taxon>rosids</taxon>
        <taxon>fabids</taxon>
        <taxon>Malpighiales</taxon>
        <taxon>Rhizophoraceae</taxon>
        <taxon>Rhizophora</taxon>
    </lineage>
</organism>